<dbReference type="InterPro" id="IPR050490">
    <property type="entry name" value="Bact_solute-bd_prot1"/>
</dbReference>
<dbReference type="AlphaFoldDB" id="X0ZV45"/>
<evidence type="ECO:0008006" key="3">
    <source>
        <dbReference type="Google" id="ProtNLM"/>
    </source>
</evidence>
<evidence type="ECO:0000256" key="1">
    <source>
        <dbReference type="SAM" id="Phobius"/>
    </source>
</evidence>
<feature type="transmembrane region" description="Helical" evidence="1">
    <location>
        <begin position="7"/>
        <end position="29"/>
    </location>
</feature>
<sequence>MKKVYRYYFEILIKLFVIFFILSIFNLYVSCKFFKETEVTKEPTKETEEITEEVEPKKIEEPIDLELWISSEYLGDNERIENKTLYEKLKEFKDENSNINLIVKIIPEKDLDSKITKTFQIARDNLPDLGLTYDFSIVVEDKIAKPMDDLISDNLKNDIFPFALDGRTIDGKLLGLMLNADAKLLLYRKDLFEEVDLDPDNPPTNWSDLIDKGKLLTKDNNEDGVIDTWALGLPSKSMDKITSDFIFPNYFSLGGSLINKEGFPIFHLEQNREKIIDILNFTISILNENIISKRAPEEGNNLLLSEYIQGKYAMIVADSSIPFKLKTENPDIYDKTGFSLIPGRYGTKYSTLEGPSICLFTNDSEKKEAAATLIDYLMKVEFYSKWCYYNEKLPVTKSSYQTSLLKMDNLYQVFNELCENGKPIPDGYVIYETLYNELEKNINLAISGNITPEDAIIQAGETVSKMVEE</sequence>
<evidence type="ECO:0000313" key="2">
    <source>
        <dbReference type="EMBL" id="GAG64363.1"/>
    </source>
</evidence>
<dbReference type="EMBL" id="BART01000100">
    <property type="protein sequence ID" value="GAG64363.1"/>
    <property type="molecule type" value="Genomic_DNA"/>
</dbReference>
<dbReference type="InterPro" id="IPR006059">
    <property type="entry name" value="SBP"/>
</dbReference>
<keyword evidence="1" id="KW-0472">Membrane</keyword>
<dbReference type="Pfam" id="PF13416">
    <property type="entry name" value="SBP_bac_8"/>
    <property type="match status" value="1"/>
</dbReference>
<dbReference type="SUPFAM" id="SSF53850">
    <property type="entry name" value="Periplasmic binding protein-like II"/>
    <property type="match status" value="1"/>
</dbReference>
<gene>
    <name evidence="2" type="ORF">S01H4_00676</name>
</gene>
<comment type="caution">
    <text evidence="2">The sequence shown here is derived from an EMBL/GenBank/DDBJ whole genome shotgun (WGS) entry which is preliminary data.</text>
</comment>
<dbReference type="Gene3D" id="3.40.190.10">
    <property type="entry name" value="Periplasmic binding protein-like II"/>
    <property type="match status" value="2"/>
</dbReference>
<keyword evidence="1" id="KW-1133">Transmembrane helix</keyword>
<protein>
    <recommendedName>
        <fullName evidence="3">Extracellular solute-binding protein</fullName>
    </recommendedName>
</protein>
<organism evidence="2">
    <name type="scientific">marine sediment metagenome</name>
    <dbReference type="NCBI Taxonomy" id="412755"/>
    <lineage>
        <taxon>unclassified sequences</taxon>
        <taxon>metagenomes</taxon>
        <taxon>ecological metagenomes</taxon>
    </lineage>
</organism>
<proteinExistence type="predicted"/>
<dbReference type="PANTHER" id="PTHR43649:SF12">
    <property type="entry name" value="DIACETYLCHITOBIOSE BINDING PROTEIN DASA"/>
    <property type="match status" value="1"/>
</dbReference>
<name>X0ZV45_9ZZZZ</name>
<dbReference type="PANTHER" id="PTHR43649">
    <property type="entry name" value="ARABINOSE-BINDING PROTEIN-RELATED"/>
    <property type="match status" value="1"/>
</dbReference>
<accession>X0ZV45</accession>
<keyword evidence="1" id="KW-0812">Transmembrane</keyword>
<reference evidence="2" key="1">
    <citation type="journal article" date="2014" name="Front. Microbiol.">
        <title>High frequency of phylogenetically diverse reductive dehalogenase-homologous genes in deep subseafloor sedimentary metagenomes.</title>
        <authorList>
            <person name="Kawai M."/>
            <person name="Futagami T."/>
            <person name="Toyoda A."/>
            <person name="Takaki Y."/>
            <person name="Nishi S."/>
            <person name="Hori S."/>
            <person name="Arai W."/>
            <person name="Tsubouchi T."/>
            <person name="Morono Y."/>
            <person name="Uchiyama I."/>
            <person name="Ito T."/>
            <person name="Fujiyama A."/>
            <person name="Inagaki F."/>
            <person name="Takami H."/>
        </authorList>
    </citation>
    <scope>NUCLEOTIDE SEQUENCE</scope>
    <source>
        <strain evidence="2">Expedition CK06-06</strain>
    </source>
</reference>